<dbReference type="InterPro" id="IPR010287">
    <property type="entry name" value="DUF892_YciF-like"/>
</dbReference>
<dbReference type="AlphaFoldDB" id="A0A1G8RG49"/>
<dbReference type="Gene3D" id="1.20.1260.10">
    <property type="match status" value="1"/>
</dbReference>
<protein>
    <submittedName>
        <fullName evidence="1">Ferritin-like metal-binding protein YciE</fullName>
    </submittedName>
</protein>
<evidence type="ECO:0000313" key="1">
    <source>
        <dbReference type="EMBL" id="SDJ15966.1"/>
    </source>
</evidence>
<keyword evidence="2" id="KW-1185">Reference proteome</keyword>
<dbReference type="PANTHER" id="PTHR30565:SF9">
    <property type="entry name" value="PROTEIN YCIF"/>
    <property type="match status" value="1"/>
</dbReference>
<dbReference type="InterPro" id="IPR047114">
    <property type="entry name" value="YciF"/>
</dbReference>
<gene>
    <name evidence="1" type="ORF">SAMN04487935_0110</name>
</gene>
<dbReference type="InterPro" id="IPR012347">
    <property type="entry name" value="Ferritin-like"/>
</dbReference>
<proteinExistence type="predicted"/>
<evidence type="ECO:0000313" key="2">
    <source>
        <dbReference type="Proteomes" id="UP000199580"/>
    </source>
</evidence>
<dbReference type="PANTHER" id="PTHR30565">
    <property type="entry name" value="PROTEIN YCIF"/>
    <property type="match status" value="1"/>
</dbReference>
<name>A0A1G8RG49_9FLAO</name>
<dbReference type="STRING" id="1128970.SAMN04487935_0110"/>
<reference evidence="1 2" key="1">
    <citation type="submission" date="2016-10" db="EMBL/GenBank/DDBJ databases">
        <authorList>
            <person name="de Groot N.N."/>
        </authorList>
    </citation>
    <scope>NUCLEOTIDE SEQUENCE [LARGE SCALE GENOMIC DNA]</scope>
    <source>
        <strain evidence="1 2">CGMCC 1.10076</strain>
    </source>
</reference>
<organism evidence="1 2">
    <name type="scientific">Flavobacterium noncentrifugens</name>
    <dbReference type="NCBI Taxonomy" id="1128970"/>
    <lineage>
        <taxon>Bacteria</taxon>
        <taxon>Pseudomonadati</taxon>
        <taxon>Bacteroidota</taxon>
        <taxon>Flavobacteriia</taxon>
        <taxon>Flavobacteriales</taxon>
        <taxon>Flavobacteriaceae</taxon>
        <taxon>Flavobacterium</taxon>
    </lineage>
</organism>
<dbReference type="OrthoDB" id="9795056at2"/>
<dbReference type="Proteomes" id="UP000199580">
    <property type="component" value="Unassembled WGS sequence"/>
</dbReference>
<dbReference type="RefSeq" id="WP_091391364.1">
    <property type="nucleotide sequence ID" value="NZ_BKAI01000001.1"/>
</dbReference>
<dbReference type="Pfam" id="PF05974">
    <property type="entry name" value="DUF892"/>
    <property type="match status" value="1"/>
</dbReference>
<sequence>MKKPETSVVVKKAKPVKQKVQVSRETFEENLHELYWCEKQLAGLLPDFSKRATSYELTSAIEAHLAVTENQIVRLIHVFDAIGERAVGKNCQDITDIIEQFPVAATEPGYERDTAIINCCQKIMEYEIKTYTMLQIAAQKLKEELASEFLATAVKEEKNTYSRLTEISLSSIYFDAAS</sequence>
<dbReference type="SUPFAM" id="SSF47240">
    <property type="entry name" value="Ferritin-like"/>
    <property type="match status" value="1"/>
</dbReference>
<dbReference type="InterPro" id="IPR009078">
    <property type="entry name" value="Ferritin-like_SF"/>
</dbReference>
<dbReference type="EMBL" id="FNEZ01000001">
    <property type="protein sequence ID" value="SDJ15966.1"/>
    <property type="molecule type" value="Genomic_DNA"/>
</dbReference>
<accession>A0A1G8RG49</accession>